<feature type="compositionally biased region" description="Acidic residues" evidence="1">
    <location>
        <begin position="107"/>
        <end position="118"/>
    </location>
</feature>
<dbReference type="STRING" id="602072.A0A1R3R6N0"/>
<feature type="compositionally biased region" description="Polar residues" evidence="1">
    <location>
        <begin position="41"/>
        <end position="68"/>
    </location>
</feature>
<feature type="region of interest" description="Disordered" evidence="1">
    <location>
        <begin position="1"/>
        <end position="27"/>
    </location>
</feature>
<keyword evidence="3" id="KW-1185">Reference proteome</keyword>
<dbReference type="AlphaFoldDB" id="A0A1R3R6N0"/>
<evidence type="ECO:0000313" key="3">
    <source>
        <dbReference type="Proteomes" id="UP000188318"/>
    </source>
</evidence>
<proteinExistence type="predicted"/>
<feature type="region of interest" description="Disordered" evidence="1">
    <location>
        <begin position="818"/>
        <end position="845"/>
    </location>
</feature>
<organism evidence="2 3">
    <name type="scientific">Aspergillus carbonarius (strain ITEM 5010)</name>
    <dbReference type="NCBI Taxonomy" id="602072"/>
    <lineage>
        <taxon>Eukaryota</taxon>
        <taxon>Fungi</taxon>
        <taxon>Dikarya</taxon>
        <taxon>Ascomycota</taxon>
        <taxon>Pezizomycotina</taxon>
        <taxon>Eurotiomycetes</taxon>
        <taxon>Eurotiomycetidae</taxon>
        <taxon>Eurotiales</taxon>
        <taxon>Aspergillaceae</taxon>
        <taxon>Aspergillus</taxon>
        <taxon>Aspergillus subgen. Circumdati</taxon>
    </lineage>
</organism>
<dbReference type="Proteomes" id="UP000188318">
    <property type="component" value="Unassembled WGS sequence"/>
</dbReference>
<feature type="region of interest" description="Disordered" evidence="1">
    <location>
        <begin position="41"/>
        <end position="128"/>
    </location>
</feature>
<name>A0A1R3R6N0_ASPC5</name>
<feature type="compositionally biased region" description="Basic and acidic residues" evidence="1">
    <location>
        <begin position="69"/>
        <end position="79"/>
    </location>
</feature>
<protein>
    <submittedName>
        <fullName evidence="2">Uncharacterized protein</fullName>
    </submittedName>
</protein>
<reference evidence="3" key="1">
    <citation type="journal article" date="2017" name="Genome Biol.">
        <title>Comparative genomics reveals high biological diversity and specific adaptations in the industrially and medically important fungal genus Aspergillus.</title>
        <authorList>
            <person name="de Vries R.P."/>
            <person name="Riley R."/>
            <person name="Wiebenga A."/>
            <person name="Aguilar-Osorio G."/>
            <person name="Amillis S."/>
            <person name="Uchima C.A."/>
            <person name="Anderluh G."/>
            <person name="Asadollahi M."/>
            <person name="Askin M."/>
            <person name="Barry K."/>
            <person name="Battaglia E."/>
            <person name="Bayram O."/>
            <person name="Benocci T."/>
            <person name="Braus-Stromeyer S.A."/>
            <person name="Caldana C."/>
            <person name="Canovas D."/>
            <person name="Cerqueira G.C."/>
            <person name="Chen F."/>
            <person name="Chen W."/>
            <person name="Choi C."/>
            <person name="Clum A."/>
            <person name="Dos Santos R.A."/>
            <person name="Damasio A.R."/>
            <person name="Diallinas G."/>
            <person name="Emri T."/>
            <person name="Fekete E."/>
            <person name="Flipphi M."/>
            <person name="Freyberg S."/>
            <person name="Gallo A."/>
            <person name="Gournas C."/>
            <person name="Habgood R."/>
            <person name="Hainaut M."/>
            <person name="Harispe M.L."/>
            <person name="Henrissat B."/>
            <person name="Hilden K.S."/>
            <person name="Hope R."/>
            <person name="Hossain A."/>
            <person name="Karabika E."/>
            <person name="Karaffa L."/>
            <person name="Karanyi Z."/>
            <person name="Krasevec N."/>
            <person name="Kuo A."/>
            <person name="Kusch H."/>
            <person name="LaButti K."/>
            <person name="Lagendijk E.L."/>
            <person name="Lapidus A."/>
            <person name="Levasseur A."/>
            <person name="Lindquist E."/>
            <person name="Lipzen A."/>
            <person name="Logrieco A.F."/>
            <person name="MacCabe A."/>
            <person name="Maekelae M.R."/>
            <person name="Malavazi I."/>
            <person name="Melin P."/>
            <person name="Meyer V."/>
            <person name="Mielnichuk N."/>
            <person name="Miskei M."/>
            <person name="Molnar A.P."/>
            <person name="Mule G."/>
            <person name="Ngan C.Y."/>
            <person name="Orejas M."/>
            <person name="Orosz E."/>
            <person name="Ouedraogo J.P."/>
            <person name="Overkamp K.M."/>
            <person name="Park H.-S."/>
            <person name="Perrone G."/>
            <person name="Piumi F."/>
            <person name="Punt P.J."/>
            <person name="Ram A.F."/>
            <person name="Ramon A."/>
            <person name="Rauscher S."/>
            <person name="Record E."/>
            <person name="Riano-Pachon D.M."/>
            <person name="Robert V."/>
            <person name="Roehrig J."/>
            <person name="Ruller R."/>
            <person name="Salamov A."/>
            <person name="Salih N.S."/>
            <person name="Samson R.A."/>
            <person name="Sandor E."/>
            <person name="Sanguinetti M."/>
            <person name="Schuetze T."/>
            <person name="Sepcic K."/>
            <person name="Shelest E."/>
            <person name="Sherlock G."/>
            <person name="Sophianopoulou V."/>
            <person name="Squina F.M."/>
            <person name="Sun H."/>
            <person name="Susca A."/>
            <person name="Todd R.B."/>
            <person name="Tsang A."/>
            <person name="Unkles S.E."/>
            <person name="van de Wiele N."/>
            <person name="van Rossen-Uffink D."/>
            <person name="Oliveira J.V."/>
            <person name="Vesth T.C."/>
            <person name="Visser J."/>
            <person name="Yu J.-H."/>
            <person name="Zhou M."/>
            <person name="Andersen M.R."/>
            <person name="Archer D.B."/>
            <person name="Baker S.E."/>
            <person name="Benoit I."/>
            <person name="Brakhage A.A."/>
            <person name="Braus G.H."/>
            <person name="Fischer R."/>
            <person name="Frisvad J.C."/>
            <person name="Goldman G.H."/>
            <person name="Houbraken J."/>
            <person name="Oakley B."/>
            <person name="Pocsi I."/>
            <person name="Scazzocchio C."/>
            <person name="Seiboth B."/>
            <person name="vanKuyk P.A."/>
            <person name="Wortman J."/>
            <person name="Dyer P.S."/>
            <person name="Grigoriev I.V."/>
        </authorList>
    </citation>
    <scope>NUCLEOTIDE SEQUENCE [LARGE SCALE GENOMIC DNA]</scope>
    <source>
        <strain evidence="3">ITEM 5010</strain>
    </source>
</reference>
<gene>
    <name evidence="2" type="ORF">ASPCADRAFT_212210</name>
</gene>
<dbReference type="VEuPathDB" id="FungiDB:ASPCADRAFT_212210"/>
<accession>A0A1R3R6N0</accession>
<dbReference type="EMBL" id="KV907588">
    <property type="protein sequence ID" value="OOF90119.1"/>
    <property type="molecule type" value="Genomic_DNA"/>
</dbReference>
<sequence>MADSSEPHPRPHQYTSTDPHLRYPTLPPLNASVEEWLSRSRPISMTSTPMDHTPRSLSESWATMSASDVHSEDGTRSEQTDLGSLIDQTSPDDVASLDGRSSSSDIDTNDEEVFDGDSYESRSNASVSQELSSAFPHIRNSIDDSSLTTKTAFRQSVESIEFIEPESWPEVERVELKHTIRVFEGSDAAELKNKLPDESEDSTLTVTVQQTMTRKSLDTDKPFHVLYIGSPDFRNIILDKIGDVLVSSSCSSFESGSAESSRYHVVPTSFGAGAVPNFAELLPIHVQLIVDECPEASADPQTDKPSAINLSFKNRPSCTSMWSGTEYCISSSVEWILPDVAIFFISSTDTIQDMETQRLARIFMERHAVPTMVISEKPLWMMSRDPIPLNHHSLHMCLESRNSLDGKSMVLRRYPIDLKTFESITPGQLNRNLASLATIYPRRPCQMALERPEFPQAKSASNIDYYARNVFAVPYISGNHNLVSLFILVTFIILSFVAISFGHSALRAAVLFLSQYFARSAVTSAVSPISSSVPATSLTHTGASLPVLSTSLGDIQLLKNQMDDHSRLQELIEVVQSVSERRDLTDLFEIQVVGDCHLIIKPPNKSPVGKKQPKFSVQVSRGNKPLEYELSILFDGVYTLKLDRGDAYGQLDVTLATISKTPHIQTTSVDFGTPWLKIQNWKRAANAISSQLLRDFNTAQTGLSEVYGRFCTDLQVLMGDVVKRAHFLQEEMSSLRHDPVQLSAGTRDMVLSRSEQLTEAVKRTAVRPLLAVSSALQAQTNKVHTGARGMISDTWDRISSHAQGLGLGAMKERLRDARKSKALNKAQKNARSLVGRKTCQDSECS</sequence>
<dbReference type="OMA" id="MCLESRH"/>
<evidence type="ECO:0000256" key="1">
    <source>
        <dbReference type="SAM" id="MobiDB-lite"/>
    </source>
</evidence>
<feature type="compositionally biased region" description="Polar residues" evidence="1">
    <location>
        <begin position="80"/>
        <end position="91"/>
    </location>
</feature>
<evidence type="ECO:0000313" key="2">
    <source>
        <dbReference type="EMBL" id="OOF90119.1"/>
    </source>
</evidence>
<dbReference type="OrthoDB" id="439943at2759"/>